<sequence>MNCCKMRPLSSLLSWLKCLDGSCEVPSSSPRLSLTSTEAPSNGNRLPQHNIKMEVEINRKSPMGPSLGLFP</sequence>
<evidence type="ECO:0000256" key="1">
    <source>
        <dbReference type="SAM" id="MobiDB-lite"/>
    </source>
</evidence>
<reference evidence="3" key="1">
    <citation type="submission" date="2022-11" db="UniProtKB">
        <authorList>
            <consortium name="WormBaseParasite"/>
        </authorList>
    </citation>
    <scope>IDENTIFICATION</scope>
</reference>
<proteinExistence type="predicted"/>
<organism evidence="2 3">
    <name type="scientific">Romanomermis culicivorax</name>
    <name type="common">Nematode worm</name>
    <dbReference type="NCBI Taxonomy" id="13658"/>
    <lineage>
        <taxon>Eukaryota</taxon>
        <taxon>Metazoa</taxon>
        <taxon>Ecdysozoa</taxon>
        <taxon>Nematoda</taxon>
        <taxon>Enoplea</taxon>
        <taxon>Dorylaimia</taxon>
        <taxon>Mermithida</taxon>
        <taxon>Mermithoidea</taxon>
        <taxon>Mermithidae</taxon>
        <taxon>Romanomermis</taxon>
    </lineage>
</organism>
<dbReference type="AlphaFoldDB" id="A0A915IG41"/>
<evidence type="ECO:0000313" key="3">
    <source>
        <dbReference type="WBParaSite" id="nRc.2.0.1.t12873-RA"/>
    </source>
</evidence>
<keyword evidence="2" id="KW-1185">Reference proteome</keyword>
<dbReference type="Proteomes" id="UP000887565">
    <property type="component" value="Unplaced"/>
</dbReference>
<feature type="region of interest" description="Disordered" evidence="1">
    <location>
        <begin position="26"/>
        <end position="46"/>
    </location>
</feature>
<feature type="compositionally biased region" description="Low complexity" evidence="1">
    <location>
        <begin position="26"/>
        <end position="37"/>
    </location>
</feature>
<accession>A0A915IG41</accession>
<name>A0A915IG41_ROMCU</name>
<evidence type="ECO:0000313" key="2">
    <source>
        <dbReference type="Proteomes" id="UP000887565"/>
    </source>
</evidence>
<dbReference type="WBParaSite" id="nRc.2.0.1.t12873-RA">
    <property type="protein sequence ID" value="nRc.2.0.1.t12873-RA"/>
    <property type="gene ID" value="nRc.2.0.1.g12873"/>
</dbReference>
<protein>
    <submittedName>
        <fullName evidence="3">Secreted protein</fullName>
    </submittedName>
</protein>